<dbReference type="HOGENOM" id="CLU_3116171_0_0_9"/>
<keyword evidence="2" id="KW-1185">Reference proteome</keyword>
<sequence length="50" mass="6366">MRIPPWYFIFFFRPWSYYKQKIRTAQLHFAILNFIKSNCNFYAVFSLRFF</sequence>
<dbReference type="Proteomes" id="UP000004756">
    <property type="component" value="Unassembled WGS sequence"/>
</dbReference>
<accession>C0D941</accession>
<protein>
    <submittedName>
        <fullName evidence="1">Uncharacterized protein</fullName>
    </submittedName>
</protein>
<organism evidence="1 2">
    <name type="scientific">[Clostridium] asparagiforme DSM 15981</name>
    <dbReference type="NCBI Taxonomy" id="518636"/>
    <lineage>
        <taxon>Bacteria</taxon>
        <taxon>Bacillati</taxon>
        <taxon>Bacillota</taxon>
        <taxon>Clostridia</taxon>
        <taxon>Lachnospirales</taxon>
        <taxon>Lachnospiraceae</taxon>
        <taxon>Enterocloster</taxon>
    </lineage>
</organism>
<dbReference type="EMBL" id="ACCJ01000475">
    <property type="protein sequence ID" value="EEG52149.1"/>
    <property type="molecule type" value="Genomic_DNA"/>
</dbReference>
<evidence type="ECO:0000313" key="1">
    <source>
        <dbReference type="EMBL" id="EEG52149.1"/>
    </source>
</evidence>
<dbReference type="AlphaFoldDB" id="C0D941"/>
<comment type="caution">
    <text evidence="1">The sequence shown here is derived from an EMBL/GenBank/DDBJ whole genome shotgun (WGS) entry which is preliminary data.</text>
</comment>
<proteinExistence type="predicted"/>
<gene>
    <name evidence="1" type="ORF">CLOSTASPAR_05790</name>
</gene>
<reference evidence="1 2" key="1">
    <citation type="submission" date="2009-02" db="EMBL/GenBank/DDBJ databases">
        <title>Draft genome sequence of Clostridium asparagiforme (DSM 15981).</title>
        <authorList>
            <person name="Sudarsanam P."/>
            <person name="Ley R."/>
            <person name="Guruge J."/>
            <person name="Turnbaugh P.J."/>
            <person name="Mahowald M."/>
            <person name="Liep D."/>
            <person name="Gordon J."/>
        </authorList>
    </citation>
    <scope>NUCLEOTIDE SEQUENCE [LARGE SCALE GENOMIC DNA]</scope>
    <source>
        <strain evidence="1 2">DSM 15981</strain>
    </source>
</reference>
<evidence type="ECO:0000313" key="2">
    <source>
        <dbReference type="Proteomes" id="UP000004756"/>
    </source>
</evidence>
<name>C0D941_9FIRM</name>